<evidence type="ECO:0000313" key="1">
    <source>
        <dbReference type="EMBL" id="RNL64962.1"/>
    </source>
</evidence>
<dbReference type="InterPro" id="IPR027417">
    <property type="entry name" value="P-loop_NTPase"/>
</dbReference>
<dbReference type="SUPFAM" id="SSF52540">
    <property type="entry name" value="P-loop containing nucleoside triphosphate hydrolases"/>
    <property type="match status" value="1"/>
</dbReference>
<dbReference type="EMBL" id="RJSE01000003">
    <property type="protein sequence ID" value="RNL64962.1"/>
    <property type="molecule type" value="Genomic_DNA"/>
</dbReference>
<dbReference type="InterPro" id="IPR052736">
    <property type="entry name" value="Stf3_sulfotransferase"/>
</dbReference>
<dbReference type="Gene3D" id="3.40.50.300">
    <property type="entry name" value="P-loop containing nucleotide triphosphate hydrolases"/>
    <property type="match status" value="1"/>
</dbReference>
<protein>
    <submittedName>
        <fullName evidence="1">Sulfotransferase</fullName>
    </submittedName>
</protein>
<dbReference type="RefSeq" id="WP_123226065.1">
    <property type="nucleotide sequence ID" value="NZ_RJSE01000003.1"/>
</dbReference>
<dbReference type="OrthoDB" id="9777890at2"/>
<dbReference type="PANTHER" id="PTHR36451:SF1">
    <property type="entry name" value="OMEGA-HYDROXY-BETA-DIHYDROMENAQUINONE-9 SULFOTRANSFERASE STF3"/>
    <property type="match status" value="1"/>
</dbReference>
<gene>
    <name evidence="1" type="ORF">EFK50_03010</name>
</gene>
<accession>A0A3N0CNC0</accession>
<keyword evidence="1" id="KW-0808">Transferase</keyword>
<dbReference type="PANTHER" id="PTHR36451">
    <property type="entry name" value="PAPS-DEPENDENT SULFOTRANSFERASE STF3"/>
    <property type="match status" value="1"/>
</dbReference>
<organism evidence="1 2">
    <name type="scientific">Nocardioides marmoriginsengisoli</name>
    <dbReference type="NCBI Taxonomy" id="661483"/>
    <lineage>
        <taxon>Bacteria</taxon>
        <taxon>Bacillati</taxon>
        <taxon>Actinomycetota</taxon>
        <taxon>Actinomycetes</taxon>
        <taxon>Propionibacteriales</taxon>
        <taxon>Nocardioidaceae</taxon>
        <taxon>Nocardioides</taxon>
    </lineage>
</organism>
<comment type="caution">
    <text evidence="1">The sequence shown here is derived from an EMBL/GenBank/DDBJ whole genome shotgun (WGS) entry which is preliminary data.</text>
</comment>
<evidence type="ECO:0000313" key="2">
    <source>
        <dbReference type="Proteomes" id="UP000267128"/>
    </source>
</evidence>
<proteinExistence type="predicted"/>
<sequence>MPVAIRLTDLARPDFTPDVRAIFDVMVPMADGLLLESDQLHRMATEQTGLTDFGSRDYESRLTVLLEAMNAIDGLSPAGLLGLHSQLLQLLKNRLQLVDLLRRRPEIAEVELLPPVVIAGLPRTGTTHLHNLLSAGPAFRSLPYWESIEPFPPADEGADVEPRRERTGQAVWFANEAMPHFAAMHEMTTDHVHEEIQLLANDFSTMFFETVGEVPGWRDHYLEHDQTPHYAHLRVQLKALQHLRGGRRWVLKSPQHLEQLPVLASAFPGATVVVTHRDPVAVVVSMATMIVYTARMYRTEVPVERLAGYWADRIEMMLGTLLADRDALPAGTSMDLRFDDFMADDLAAAARVHELAGEPMTVADDAAMRTFLASHQRDRHGRIDYRAADLGLDPEELRTRFAAYAARFLGTEAD</sequence>
<keyword evidence="2" id="KW-1185">Reference proteome</keyword>
<dbReference type="Pfam" id="PF13469">
    <property type="entry name" value="Sulfotransfer_3"/>
    <property type="match status" value="1"/>
</dbReference>
<dbReference type="AlphaFoldDB" id="A0A3N0CNC0"/>
<reference evidence="1 2" key="1">
    <citation type="submission" date="2018-11" db="EMBL/GenBank/DDBJ databases">
        <authorList>
            <person name="Li F."/>
        </authorList>
    </citation>
    <scope>NUCLEOTIDE SEQUENCE [LARGE SCALE GENOMIC DNA]</scope>
    <source>
        <strain evidence="1 2">Gsoil 097</strain>
    </source>
</reference>
<dbReference type="GO" id="GO:0016740">
    <property type="term" value="F:transferase activity"/>
    <property type="evidence" value="ECO:0007669"/>
    <property type="project" value="UniProtKB-KW"/>
</dbReference>
<name>A0A3N0CNC0_9ACTN</name>
<dbReference type="Proteomes" id="UP000267128">
    <property type="component" value="Unassembled WGS sequence"/>
</dbReference>